<organism evidence="1 2">
    <name type="scientific">Opitutus terrae (strain DSM 11246 / JCM 15787 / PB90-1)</name>
    <dbReference type="NCBI Taxonomy" id="452637"/>
    <lineage>
        <taxon>Bacteria</taxon>
        <taxon>Pseudomonadati</taxon>
        <taxon>Verrucomicrobiota</taxon>
        <taxon>Opitutia</taxon>
        <taxon>Opitutales</taxon>
        <taxon>Opitutaceae</taxon>
        <taxon>Opitutus</taxon>
    </lineage>
</organism>
<dbReference type="Proteomes" id="UP000007013">
    <property type="component" value="Chromosome"/>
</dbReference>
<keyword evidence="2" id="KW-1185">Reference proteome</keyword>
<dbReference type="AlphaFoldDB" id="B1ZW25"/>
<accession>B1ZW25</accession>
<dbReference type="STRING" id="452637.Oter_2758"/>
<dbReference type="SUPFAM" id="SSF53448">
    <property type="entry name" value="Nucleotide-diphospho-sugar transferases"/>
    <property type="match status" value="1"/>
</dbReference>
<sequence length="229" mass="26524">MRTLLATVSIGARDRLTRYSLPRMEDWSRRCGMEFQVIRRSLIPAERPPHFNKLAIPAHFPDYDRYVIVDDDLLISRHAPPPPDTPLGSIGLVPDEEQRHTRAACVKWTGNTGFIVADKSTAPVFADALVRGSDATIWGYADQSALNRSAWTMGKLESLDRRWNFMPVIHHFVTRDAWQQWSTRRTYRLGYYLDILLRPGSKNRRMIRDAYGVHLVRAPYPWLFSRLMS</sequence>
<dbReference type="KEGG" id="ote:Oter_2758"/>
<dbReference type="HOGENOM" id="CLU_1208808_0_0_0"/>
<reference evidence="1 2" key="1">
    <citation type="journal article" date="2011" name="J. Bacteriol.">
        <title>Genome sequence of the verrucomicrobium Opitutus terrae PB90-1, an abundant inhabitant of rice paddy soil ecosystems.</title>
        <authorList>
            <person name="van Passel M.W."/>
            <person name="Kant R."/>
            <person name="Palva A."/>
            <person name="Copeland A."/>
            <person name="Lucas S."/>
            <person name="Lapidus A."/>
            <person name="Glavina del Rio T."/>
            <person name="Pitluck S."/>
            <person name="Goltsman E."/>
            <person name="Clum A."/>
            <person name="Sun H."/>
            <person name="Schmutz J."/>
            <person name="Larimer F.W."/>
            <person name="Land M.L."/>
            <person name="Hauser L."/>
            <person name="Kyrpides N."/>
            <person name="Mikhailova N."/>
            <person name="Richardson P.P."/>
            <person name="Janssen P.H."/>
            <person name="de Vos W.M."/>
            <person name="Smidt H."/>
        </authorList>
    </citation>
    <scope>NUCLEOTIDE SEQUENCE [LARGE SCALE GENOMIC DNA]</scope>
    <source>
        <strain evidence="2">DSM 11246 / JCM 15787 / PB90-1</strain>
    </source>
</reference>
<dbReference type="EMBL" id="CP001032">
    <property type="protein sequence ID" value="ACB76039.1"/>
    <property type="molecule type" value="Genomic_DNA"/>
</dbReference>
<protein>
    <submittedName>
        <fullName evidence="1">Uncharacterized protein</fullName>
    </submittedName>
</protein>
<gene>
    <name evidence="1" type="ordered locus">Oter_2758</name>
</gene>
<dbReference type="eggNOG" id="COG1442">
    <property type="taxonomic scope" value="Bacteria"/>
</dbReference>
<proteinExistence type="predicted"/>
<name>B1ZW25_OPITP</name>
<dbReference type="Gene3D" id="3.90.550.10">
    <property type="entry name" value="Spore Coat Polysaccharide Biosynthesis Protein SpsA, Chain A"/>
    <property type="match status" value="1"/>
</dbReference>
<dbReference type="InterPro" id="IPR029044">
    <property type="entry name" value="Nucleotide-diphossugar_trans"/>
</dbReference>
<evidence type="ECO:0000313" key="2">
    <source>
        <dbReference type="Proteomes" id="UP000007013"/>
    </source>
</evidence>
<evidence type="ECO:0000313" key="1">
    <source>
        <dbReference type="EMBL" id="ACB76039.1"/>
    </source>
</evidence>